<reference evidence="14" key="2">
    <citation type="submission" date="2025-08" db="UniProtKB">
        <authorList>
            <consortium name="Ensembl"/>
        </authorList>
    </citation>
    <scope>IDENTIFICATION</scope>
    <source>
        <strain evidence="14">Thorbecke</strain>
    </source>
</reference>
<dbReference type="GeneID" id="100310998"/>
<reference evidence="14" key="3">
    <citation type="submission" date="2025-09" db="UniProtKB">
        <authorList>
            <consortium name="Ensembl"/>
        </authorList>
    </citation>
    <scope>IDENTIFICATION</scope>
    <source>
        <strain evidence="14">Thorbecke</strain>
    </source>
</reference>
<keyword evidence="4 12" id="KW-0589">Pheromone response</keyword>
<accession>A0A5F9DJ32</accession>
<evidence type="ECO:0000256" key="3">
    <source>
        <dbReference type="ARBA" id="ARBA00022475"/>
    </source>
</evidence>
<feature type="transmembrane region" description="Helical" evidence="12">
    <location>
        <begin position="49"/>
        <end position="67"/>
    </location>
</feature>
<sequence length="313" mass="36382">MNTPSTFAIIKKCLYFQASIGISGNSFLLFFYIFTFFQDQRRKSTDLTTCHLAFVHIVMLLISVNFFSPDMFESLNVQNDFKCKALFYMHRVMRGLSICTTCLMSMLQAIIISPSTTCLAKYKHKFINYINHVFFFFWSLNLTFSSKMITYTVTYTNMTQTNVLKVSKYCSLFHMNSTIRALLLTLTLSRDVFSVGLMLISSAYMVILLCRHQRKSQNIHSTRLSPRISPEKKATHTILLLVSFFVVMYWVDLLTSSFSTMLWVNDKVILSFQRLVVNVYATVSPFVLINSDKRITSILQNMKWKWHQFSTSS</sequence>
<dbReference type="KEGG" id="ocu:100310998"/>
<dbReference type="GeneTree" id="ENSGT01030000234553"/>
<dbReference type="Ensembl" id="ENSOCUT00000052501.1">
    <property type="protein sequence ID" value="ENSOCUP00000045622.1"/>
    <property type="gene ID" value="ENSOCUG00000038616.1"/>
</dbReference>
<evidence type="ECO:0000256" key="10">
    <source>
        <dbReference type="ARBA" id="ARBA00023170"/>
    </source>
</evidence>
<keyword evidence="5 12" id="KW-0812">Transmembrane</keyword>
<keyword evidence="11 12" id="KW-0807">Transducer</keyword>
<keyword evidence="6 12" id="KW-1133">Transmembrane helix</keyword>
<dbReference type="FunFam" id="1.20.1070.10:FF:000051">
    <property type="entry name" value="Vomeronasal type-1 receptor"/>
    <property type="match status" value="1"/>
</dbReference>
<dbReference type="CDD" id="cd13949">
    <property type="entry name" value="7tm_V1R_pheromone"/>
    <property type="match status" value="1"/>
</dbReference>
<dbReference type="Pfam" id="PF03402">
    <property type="entry name" value="V1R"/>
    <property type="match status" value="1"/>
</dbReference>
<dbReference type="PRINTS" id="PR01534">
    <property type="entry name" value="VOMERONASL1R"/>
</dbReference>
<dbReference type="InterPro" id="IPR017452">
    <property type="entry name" value="GPCR_Rhodpsn_7TM"/>
</dbReference>
<keyword evidence="9" id="KW-1015">Disulfide bond</keyword>
<comment type="subcellular location">
    <subcellularLocation>
        <location evidence="1 12">Cell membrane</location>
        <topology evidence="1 12">Multi-pass membrane protein</topology>
    </subcellularLocation>
</comment>
<dbReference type="SUPFAM" id="SSF81321">
    <property type="entry name" value="Family A G protein-coupled receptor-like"/>
    <property type="match status" value="1"/>
</dbReference>
<feature type="transmembrane region" description="Helical" evidence="12">
    <location>
        <begin position="192"/>
        <end position="212"/>
    </location>
</feature>
<dbReference type="InParanoid" id="A0A5F9DJ32"/>
<feature type="transmembrane region" description="Helical" evidence="12">
    <location>
        <begin position="14"/>
        <end position="37"/>
    </location>
</feature>
<dbReference type="CTD" id="100310998"/>
<keyword evidence="15" id="KW-1185">Reference proteome</keyword>
<keyword evidence="7 12" id="KW-0297">G-protein coupled receptor</keyword>
<keyword evidence="8 12" id="KW-0472">Membrane</keyword>
<evidence type="ECO:0000256" key="11">
    <source>
        <dbReference type="ARBA" id="ARBA00023224"/>
    </source>
</evidence>
<dbReference type="Proteomes" id="UP000001811">
    <property type="component" value="Chromosome 9"/>
</dbReference>
<protein>
    <recommendedName>
        <fullName evidence="12">Vomeronasal type-1 receptor</fullName>
    </recommendedName>
</protein>
<organism evidence="14 15">
    <name type="scientific">Oryctolagus cuniculus</name>
    <name type="common">Rabbit</name>
    <dbReference type="NCBI Taxonomy" id="9986"/>
    <lineage>
        <taxon>Eukaryota</taxon>
        <taxon>Metazoa</taxon>
        <taxon>Chordata</taxon>
        <taxon>Craniata</taxon>
        <taxon>Vertebrata</taxon>
        <taxon>Euteleostomi</taxon>
        <taxon>Mammalia</taxon>
        <taxon>Eutheria</taxon>
        <taxon>Euarchontoglires</taxon>
        <taxon>Glires</taxon>
        <taxon>Lagomorpha</taxon>
        <taxon>Leporidae</taxon>
        <taxon>Oryctolagus</taxon>
    </lineage>
</organism>
<keyword evidence="10 12" id="KW-0675">Receptor</keyword>
<evidence type="ECO:0000256" key="1">
    <source>
        <dbReference type="ARBA" id="ARBA00004651"/>
    </source>
</evidence>
<evidence type="ECO:0000256" key="5">
    <source>
        <dbReference type="ARBA" id="ARBA00022692"/>
    </source>
</evidence>
<dbReference type="AlphaFoldDB" id="A0A5F9DJ32"/>
<name>A0A5F9DJ32_RABIT</name>
<dbReference type="GO" id="GO:0016503">
    <property type="term" value="F:pheromone receptor activity"/>
    <property type="evidence" value="ECO:0007669"/>
    <property type="project" value="InterPro"/>
</dbReference>
<dbReference type="GO" id="GO:0007606">
    <property type="term" value="P:sensory perception of chemical stimulus"/>
    <property type="evidence" value="ECO:0007669"/>
    <property type="project" value="UniProtKB-ARBA"/>
</dbReference>
<evidence type="ECO:0000256" key="8">
    <source>
        <dbReference type="ARBA" id="ARBA00023136"/>
    </source>
</evidence>
<dbReference type="EMBL" id="AAGW02044668">
    <property type="status" value="NOT_ANNOTATED_CDS"/>
    <property type="molecule type" value="Genomic_DNA"/>
</dbReference>
<gene>
    <name evidence="14" type="primary">ORYCUNV1R1530</name>
</gene>
<feature type="transmembrane region" description="Helical" evidence="12">
    <location>
        <begin position="233"/>
        <end position="251"/>
    </location>
</feature>
<dbReference type="Gene3D" id="1.20.1070.10">
    <property type="entry name" value="Rhodopsin 7-helix transmembrane proteins"/>
    <property type="match status" value="1"/>
</dbReference>
<evidence type="ECO:0000313" key="15">
    <source>
        <dbReference type="Proteomes" id="UP000001811"/>
    </source>
</evidence>
<evidence type="ECO:0000256" key="7">
    <source>
        <dbReference type="ARBA" id="ARBA00023040"/>
    </source>
</evidence>
<comment type="similarity">
    <text evidence="2 12">Belongs to the G-protein coupled receptor 1 family.</text>
</comment>
<evidence type="ECO:0000256" key="9">
    <source>
        <dbReference type="ARBA" id="ARBA00023157"/>
    </source>
</evidence>
<keyword evidence="3 12" id="KW-1003">Cell membrane</keyword>
<evidence type="ECO:0000256" key="6">
    <source>
        <dbReference type="ARBA" id="ARBA00022989"/>
    </source>
</evidence>
<dbReference type="GO" id="GO:0019236">
    <property type="term" value="P:response to pheromone"/>
    <property type="evidence" value="ECO:0007669"/>
    <property type="project" value="UniProtKB-KW"/>
</dbReference>
<evidence type="ECO:0000256" key="2">
    <source>
        <dbReference type="ARBA" id="ARBA00010663"/>
    </source>
</evidence>
<evidence type="ECO:0000256" key="12">
    <source>
        <dbReference type="RuleBase" id="RU364061"/>
    </source>
</evidence>
<evidence type="ECO:0000259" key="13">
    <source>
        <dbReference type="PROSITE" id="PS50262"/>
    </source>
</evidence>
<dbReference type="GO" id="GO:0005886">
    <property type="term" value="C:plasma membrane"/>
    <property type="evidence" value="ECO:0007669"/>
    <property type="project" value="UniProtKB-SubCell"/>
</dbReference>
<dbReference type="OrthoDB" id="9606139at2759"/>
<evidence type="ECO:0000313" key="14">
    <source>
        <dbReference type="Ensembl" id="ENSOCUP00000045622.1"/>
    </source>
</evidence>
<dbReference type="RefSeq" id="NP_001160691.1">
    <property type="nucleotide sequence ID" value="NM_001167219.1"/>
</dbReference>
<evidence type="ECO:0000256" key="4">
    <source>
        <dbReference type="ARBA" id="ARBA00022507"/>
    </source>
</evidence>
<dbReference type="PROSITE" id="PS50262">
    <property type="entry name" value="G_PROTEIN_RECEP_F1_2"/>
    <property type="match status" value="1"/>
</dbReference>
<feature type="domain" description="G-protein coupled receptors family 1 profile" evidence="13">
    <location>
        <begin position="24"/>
        <end position="288"/>
    </location>
</feature>
<feature type="transmembrane region" description="Helical" evidence="12">
    <location>
        <begin position="95"/>
        <end position="114"/>
    </location>
</feature>
<reference evidence="14 15" key="1">
    <citation type="journal article" date="2011" name="Nature">
        <title>A high-resolution map of human evolutionary constraint using 29 mammals.</title>
        <authorList>
            <person name="Lindblad-Toh K."/>
            <person name="Garber M."/>
            <person name="Zuk O."/>
            <person name="Lin M.F."/>
            <person name="Parker B.J."/>
            <person name="Washietl S."/>
            <person name="Kheradpour P."/>
            <person name="Ernst J."/>
            <person name="Jordan G."/>
            <person name="Mauceli E."/>
            <person name="Ward L.D."/>
            <person name="Lowe C.B."/>
            <person name="Holloway A.K."/>
            <person name="Clamp M."/>
            <person name="Gnerre S."/>
            <person name="Alfoldi J."/>
            <person name="Beal K."/>
            <person name="Chang J."/>
            <person name="Clawson H."/>
            <person name="Cuff J."/>
            <person name="Di Palma F."/>
            <person name="Fitzgerald S."/>
            <person name="Flicek P."/>
            <person name="Guttman M."/>
            <person name="Hubisz M.J."/>
            <person name="Jaffe D.B."/>
            <person name="Jungreis I."/>
            <person name="Kent W.J."/>
            <person name="Kostka D."/>
            <person name="Lara M."/>
            <person name="Martins A.L."/>
            <person name="Massingham T."/>
            <person name="Moltke I."/>
            <person name="Raney B.J."/>
            <person name="Rasmussen M.D."/>
            <person name="Robinson J."/>
            <person name="Stark A."/>
            <person name="Vilella A.J."/>
            <person name="Wen J."/>
            <person name="Xie X."/>
            <person name="Zody M.C."/>
            <person name="Baldwin J."/>
            <person name="Bloom T."/>
            <person name="Chin C.W."/>
            <person name="Heiman D."/>
            <person name="Nicol R."/>
            <person name="Nusbaum C."/>
            <person name="Young S."/>
            <person name="Wilkinson J."/>
            <person name="Worley K.C."/>
            <person name="Kovar C.L."/>
            <person name="Muzny D.M."/>
            <person name="Gibbs R.A."/>
            <person name="Cree A."/>
            <person name="Dihn H.H."/>
            <person name="Fowler G."/>
            <person name="Jhangiani S."/>
            <person name="Joshi V."/>
            <person name="Lee S."/>
            <person name="Lewis L.R."/>
            <person name="Nazareth L.V."/>
            <person name="Okwuonu G."/>
            <person name="Santibanez J."/>
            <person name="Warren W.C."/>
            <person name="Mardis E.R."/>
            <person name="Weinstock G.M."/>
            <person name="Wilson R.K."/>
            <person name="Delehaunty K."/>
            <person name="Dooling D."/>
            <person name="Fronik C."/>
            <person name="Fulton L."/>
            <person name="Fulton B."/>
            <person name="Graves T."/>
            <person name="Minx P."/>
            <person name="Sodergren E."/>
            <person name="Birney E."/>
            <person name="Margulies E.H."/>
            <person name="Herrero J."/>
            <person name="Green E.D."/>
            <person name="Haussler D."/>
            <person name="Siepel A."/>
            <person name="Goldman N."/>
            <person name="Pollard K.S."/>
            <person name="Pedersen J.S."/>
            <person name="Lander E.S."/>
            <person name="Kellis M."/>
        </authorList>
    </citation>
    <scope>NUCLEOTIDE SEQUENCE [LARGE SCALE GENOMIC DNA]</scope>
    <source>
        <strain evidence="14 15">Thorbecke inbred</strain>
    </source>
</reference>
<proteinExistence type="inferred from homology"/>
<dbReference type="FunCoup" id="A0A5F9DJ32">
    <property type="interactions" value="45"/>
</dbReference>
<feature type="transmembrane region" description="Helical" evidence="12">
    <location>
        <begin position="271"/>
        <end position="289"/>
    </location>
</feature>
<dbReference type="InterPro" id="IPR004072">
    <property type="entry name" value="Vmron_rcpt_1"/>
</dbReference>
<dbReference type="PANTHER" id="PTHR24062">
    <property type="entry name" value="VOMERONASAL TYPE-1 RECEPTOR"/>
    <property type="match status" value="1"/>
</dbReference>